<keyword evidence="1" id="KW-0472">Membrane</keyword>
<keyword evidence="1" id="KW-1133">Transmembrane helix</keyword>
<sequence length="218" mass="23500">MAQLTEKDAEDFMRRFKLLIIGGGVLLAAVLLGGLLYMDSRLEAVRDALRFRQPSAVGEGPGDAITIEANHTTLNAAAGQTLYAPAYSHVYHQDGRSYLLTVTLSVRNTDPDGQIVVTSARYYDTDGKLLKNHLEKPLRLGPLATAEFLVERDDKSGGSGANFLVEWVAEQPVSPPMVQTVMIDTRGQQGISFACDARVIKEVTPNADGATTDAPPQG</sequence>
<protein>
    <recommendedName>
        <fullName evidence="4">DUF3124 domain-containing protein</fullName>
    </recommendedName>
</protein>
<dbReference type="AlphaFoldDB" id="A0A5C5V3C9"/>
<dbReference type="Pfam" id="PF11322">
    <property type="entry name" value="DUF3124"/>
    <property type="match status" value="1"/>
</dbReference>
<evidence type="ECO:0000256" key="1">
    <source>
        <dbReference type="SAM" id="Phobius"/>
    </source>
</evidence>
<evidence type="ECO:0008006" key="4">
    <source>
        <dbReference type="Google" id="ProtNLM"/>
    </source>
</evidence>
<dbReference type="Proteomes" id="UP000316714">
    <property type="component" value="Unassembled WGS sequence"/>
</dbReference>
<organism evidence="2 3">
    <name type="scientific">Posidoniimonas corsicana</name>
    <dbReference type="NCBI Taxonomy" id="1938618"/>
    <lineage>
        <taxon>Bacteria</taxon>
        <taxon>Pseudomonadati</taxon>
        <taxon>Planctomycetota</taxon>
        <taxon>Planctomycetia</taxon>
        <taxon>Pirellulales</taxon>
        <taxon>Lacipirellulaceae</taxon>
        <taxon>Posidoniimonas</taxon>
    </lineage>
</organism>
<dbReference type="InterPro" id="IPR021471">
    <property type="entry name" value="DUF3124"/>
</dbReference>
<keyword evidence="1" id="KW-0812">Transmembrane</keyword>
<dbReference type="EMBL" id="SIHJ01000003">
    <property type="protein sequence ID" value="TWT32225.1"/>
    <property type="molecule type" value="Genomic_DNA"/>
</dbReference>
<feature type="transmembrane region" description="Helical" evidence="1">
    <location>
        <begin position="18"/>
        <end position="38"/>
    </location>
</feature>
<name>A0A5C5V3C9_9BACT</name>
<accession>A0A5C5V3C9</accession>
<keyword evidence="3" id="KW-1185">Reference proteome</keyword>
<gene>
    <name evidence="2" type="ORF">KOR34_39870</name>
</gene>
<proteinExistence type="predicted"/>
<evidence type="ECO:0000313" key="3">
    <source>
        <dbReference type="Proteomes" id="UP000316714"/>
    </source>
</evidence>
<dbReference type="RefSeq" id="WP_228714711.1">
    <property type="nucleotide sequence ID" value="NZ_SIHJ01000003.1"/>
</dbReference>
<comment type="caution">
    <text evidence="2">The sequence shown here is derived from an EMBL/GenBank/DDBJ whole genome shotgun (WGS) entry which is preliminary data.</text>
</comment>
<evidence type="ECO:0000313" key="2">
    <source>
        <dbReference type="EMBL" id="TWT32225.1"/>
    </source>
</evidence>
<reference evidence="2 3" key="1">
    <citation type="submission" date="2019-02" db="EMBL/GenBank/DDBJ databases">
        <title>Deep-cultivation of Planctomycetes and their phenomic and genomic characterization uncovers novel biology.</title>
        <authorList>
            <person name="Wiegand S."/>
            <person name="Jogler M."/>
            <person name="Boedeker C."/>
            <person name="Pinto D."/>
            <person name="Vollmers J."/>
            <person name="Rivas-Marin E."/>
            <person name="Kohn T."/>
            <person name="Peeters S.H."/>
            <person name="Heuer A."/>
            <person name="Rast P."/>
            <person name="Oberbeckmann S."/>
            <person name="Bunk B."/>
            <person name="Jeske O."/>
            <person name="Meyerdierks A."/>
            <person name="Storesund J.E."/>
            <person name="Kallscheuer N."/>
            <person name="Luecker S."/>
            <person name="Lage O.M."/>
            <person name="Pohl T."/>
            <person name="Merkel B.J."/>
            <person name="Hornburger P."/>
            <person name="Mueller R.-W."/>
            <person name="Bruemmer F."/>
            <person name="Labrenz M."/>
            <person name="Spormann A.M."/>
            <person name="Op Den Camp H."/>
            <person name="Overmann J."/>
            <person name="Amann R."/>
            <person name="Jetten M.S.M."/>
            <person name="Mascher T."/>
            <person name="Medema M.H."/>
            <person name="Devos D.P."/>
            <person name="Kaster A.-K."/>
            <person name="Ovreas L."/>
            <person name="Rohde M."/>
            <person name="Galperin M.Y."/>
            <person name="Jogler C."/>
        </authorList>
    </citation>
    <scope>NUCLEOTIDE SEQUENCE [LARGE SCALE GENOMIC DNA]</scope>
    <source>
        <strain evidence="2 3">KOR34</strain>
    </source>
</reference>